<dbReference type="Proteomes" id="UP001494588">
    <property type="component" value="Unassembled WGS sequence"/>
</dbReference>
<proteinExistence type="predicted"/>
<evidence type="ECO:0000313" key="2">
    <source>
        <dbReference type="Proteomes" id="UP001494588"/>
    </source>
</evidence>
<keyword evidence="2" id="KW-1185">Reference proteome</keyword>
<comment type="caution">
    <text evidence="1">The sequence shown here is derived from an EMBL/GenBank/DDBJ whole genome shotgun (WGS) entry which is preliminary data.</text>
</comment>
<name>A0ABU9QQX8_9BURK</name>
<gene>
    <name evidence="1" type="ORF">V4C55_39960</name>
</gene>
<protein>
    <submittedName>
        <fullName evidence="1">Uncharacterized protein</fullName>
    </submittedName>
</protein>
<accession>A0ABU9QQX8</accession>
<dbReference type="EMBL" id="JAZHGC010000063">
    <property type="protein sequence ID" value="MEM5291898.1"/>
    <property type="molecule type" value="Genomic_DNA"/>
</dbReference>
<reference evidence="1 2" key="1">
    <citation type="submission" date="2024-01" db="EMBL/GenBank/DDBJ databases">
        <title>The diversity of rhizobia nodulating Mimosa spp. in eleven states of Brazil covering several biomes is determined by host plant, location, and edaphic factors.</title>
        <authorList>
            <person name="Rouws L."/>
            <person name="Barauna A."/>
            <person name="Beukes C."/>
            <person name="De Faria S.M."/>
            <person name="Gross E."/>
            <person name="Dos Reis Junior F.B."/>
            <person name="Simon M."/>
            <person name="Maluk M."/>
            <person name="Odee D.W."/>
            <person name="Kenicer G."/>
            <person name="Young J.P.W."/>
            <person name="Reis V.M."/>
            <person name="Zilli J."/>
            <person name="James E.K."/>
        </authorList>
    </citation>
    <scope>NUCLEOTIDE SEQUENCE [LARGE SCALE GENOMIC DNA]</scope>
    <source>
        <strain evidence="1 2">JPY77</strain>
    </source>
</reference>
<evidence type="ECO:0000313" key="1">
    <source>
        <dbReference type="EMBL" id="MEM5291898.1"/>
    </source>
</evidence>
<sequence>MSPLAAPVAHTGTVLIVDDTPANLGMVVDKSRSARHPRAGRA</sequence>
<organism evidence="1 2">
    <name type="scientific">Paraburkholderia sabiae</name>
    <dbReference type="NCBI Taxonomy" id="273251"/>
    <lineage>
        <taxon>Bacteria</taxon>
        <taxon>Pseudomonadati</taxon>
        <taxon>Pseudomonadota</taxon>
        <taxon>Betaproteobacteria</taxon>
        <taxon>Burkholderiales</taxon>
        <taxon>Burkholderiaceae</taxon>
        <taxon>Paraburkholderia</taxon>
    </lineage>
</organism>